<dbReference type="InterPro" id="IPR035992">
    <property type="entry name" value="Ricin_B-like_lectins"/>
</dbReference>
<evidence type="ECO:0000256" key="11">
    <source>
        <dbReference type="ARBA" id="ARBA00023180"/>
    </source>
</evidence>
<comment type="catalytic activity">
    <reaction evidence="1 13">
        <text>Hydrolysis of terminal, non-reducing alpha-D-galactose residues in alpha-D-galactosides, including galactose oligosaccharides, galactomannans and galactolipids.</text>
        <dbReference type="EC" id="3.2.1.22"/>
    </reaction>
</comment>
<dbReference type="EC" id="3.2.1.22" evidence="5 13"/>
<dbReference type="InterPro" id="IPR002241">
    <property type="entry name" value="Glyco_hydro_27"/>
</dbReference>
<dbReference type="Pfam" id="PF00652">
    <property type="entry name" value="Ricin_B_lectin"/>
    <property type="match status" value="1"/>
</dbReference>
<dbReference type="Gene3D" id="2.60.40.1180">
    <property type="entry name" value="Golgi alpha-mannosidase II"/>
    <property type="match status" value="1"/>
</dbReference>
<dbReference type="SMART" id="SM00458">
    <property type="entry name" value="RICIN"/>
    <property type="match status" value="1"/>
</dbReference>
<dbReference type="EMBL" id="ONZQ02000007">
    <property type="protein sequence ID" value="SPO03141.1"/>
    <property type="molecule type" value="Genomic_DNA"/>
</dbReference>
<dbReference type="Pfam" id="PF16499">
    <property type="entry name" value="Melibiase_2"/>
    <property type="match status" value="1"/>
</dbReference>
<evidence type="ECO:0000313" key="15">
    <source>
        <dbReference type="EMBL" id="SPO03141.1"/>
    </source>
</evidence>
<evidence type="ECO:0000256" key="2">
    <source>
        <dbReference type="ARBA" id="ARBA00003969"/>
    </source>
</evidence>
<dbReference type="InterPro" id="IPR013780">
    <property type="entry name" value="Glyco_hydro_b"/>
</dbReference>
<keyword evidence="9 13" id="KW-0378">Hydrolase</keyword>
<dbReference type="Pfam" id="PF17801">
    <property type="entry name" value="Melibiase_C"/>
    <property type="match status" value="1"/>
</dbReference>
<dbReference type="PROSITE" id="PS50231">
    <property type="entry name" value="RICIN_B_LECTIN"/>
    <property type="match status" value="1"/>
</dbReference>
<dbReference type="SUPFAM" id="SSF51011">
    <property type="entry name" value="Glycosyl hydrolase domain"/>
    <property type="match status" value="1"/>
</dbReference>
<dbReference type="AlphaFoldDB" id="A0AAE8MYH7"/>
<sequence>MRSQHILAGVAGAGYAAASVDVARTPPMGFNNWARFMCDLNETLFKDTADAMATNGLLDAGYDRLALDDCWMNRERAANGSLMWNTTLFPSGLPNLSKYVHDRGFNFGIYQDAGTATCGGYPGSYGYEEIDAKDFTDWRIDYLKLDGCNVNTEEGLDSQGTYKRIYSQWHDILSAQEHPLIFSESAPAYFCDADDLTDWYRVMDWVPGYGELARHLWDIAVYGGNNTWSSILGNYGAQVKLARYQKPGYFNDPDYIIPDWPDLTIDEKKSQFALWCAFGAPLIISAYIPDLTEEELAYLTNKNLIEVDQDAKAEQATLVSQDGTWDILTKSLANGDRIVAALNRGAETAHQTISMMRLGLNPASKDSYKVRELWTGETTSASTEVDTGDIVSHGTAIFRISSKHSAAVIPTGMIFNTKSNLCLDGTSGGNTVECDASDGQVWQAREDGTLRTLADTDSCLTETEGHELETTACEEGNTSQQWKYVLHGTVINVNSERCLTGGMAGPVRVEACGGRDNEQVFALPAGVAVN</sequence>
<comment type="function">
    <text evidence="2">Hydrolyzes a variety of simple alpha-D-galactoside as well as more complex molecules such as oligosaccharides and polysaccharides.</text>
</comment>
<keyword evidence="6" id="KW-0964">Secreted</keyword>
<organism evidence="15 16">
    <name type="scientific">Cephalotrichum gorgonifer</name>
    <dbReference type="NCBI Taxonomy" id="2041049"/>
    <lineage>
        <taxon>Eukaryota</taxon>
        <taxon>Fungi</taxon>
        <taxon>Dikarya</taxon>
        <taxon>Ascomycota</taxon>
        <taxon>Pezizomycotina</taxon>
        <taxon>Sordariomycetes</taxon>
        <taxon>Hypocreomycetidae</taxon>
        <taxon>Microascales</taxon>
        <taxon>Microascaceae</taxon>
        <taxon>Cephalotrichum</taxon>
    </lineage>
</organism>
<dbReference type="GO" id="GO:0004557">
    <property type="term" value="F:alpha-galactosidase activity"/>
    <property type="evidence" value="ECO:0007669"/>
    <property type="project" value="UniProtKB-EC"/>
</dbReference>
<keyword evidence="12 13" id="KW-0326">Glycosidase</keyword>
<dbReference type="CDD" id="cd23425">
    <property type="entry name" value="beta-trefoil_Ricin_AglA"/>
    <property type="match status" value="1"/>
</dbReference>
<protein>
    <recommendedName>
        <fullName evidence="5 13">Alpha-galactosidase</fullName>
        <ecNumber evidence="5 13">3.2.1.22</ecNumber>
    </recommendedName>
    <alternativeName>
        <fullName evidence="13">Melibiase</fullName>
    </alternativeName>
</protein>
<feature type="domain" description="Ricin B lectin" evidence="14">
    <location>
        <begin position="409"/>
        <end position="524"/>
    </location>
</feature>
<dbReference type="Gene3D" id="3.20.20.70">
    <property type="entry name" value="Aldolase class I"/>
    <property type="match status" value="1"/>
</dbReference>
<evidence type="ECO:0000256" key="4">
    <source>
        <dbReference type="ARBA" id="ARBA00009743"/>
    </source>
</evidence>
<evidence type="ECO:0000256" key="8">
    <source>
        <dbReference type="ARBA" id="ARBA00022734"/>
    </source>
</evidence>
<dbReference type="GO" id="GO:0005576">
    <property type="term" value="C:extracellular region"/>
    <property type="evidence" value="ECO:0007669"/>
    <property type="project" value="UniProtKB-SubCell"/>
</dbReference>
<evidence type="ECO:0000313" key="16">
    <source>
        <dbReference type="Proteomes" id="UP001187682"/>
    </source>
</evidence>
<dbReference type="Gene3D" id="2.80.10.50">
    <property type="match status" value="1"/>
</dbReference>
<keyword evidence="10 13" id="KW-1015">Disulfide bond</keyword>
<evidence type="ECO:0000256" key="5">
    <source>
        <dbReference type="ARBA" id="ARBA00012755"/>
    </source>
</evidence>
<reference evidence="15" key="1">
    <citation type="submission" date="2018-03" db="EMBL/GenBank/DDBJ databases">
        <authorList>
            <person name="Guldener U."/>
        </authorList>
    </citation>
    <scope>NUCLEOTIDE SEQUENCE</scope>
</reference>
<keyword evidence="8" id="KW-0430">Lectin</keyword>
<evidence type="ECO:0000256" key="7">
    <source>
        <dbReference type="ARBA" id="ARBA00022729"/>
    </source>
</evidence>
<comment type="subcellular location">
    <subcellularLocation>
        <location evidence="3">Secreted</location>
    </subcellularLocation>
</comment>
<evidence type="ECO:0000256" key="3">
    <source>
        <dbReference type="ARBA" id="ARBA00004613"/>
    </source>
</evidence>
<comment type="caution">
    <text evidence="15">The sequence shown here is derived from an EMBL/GenBank/DDBJ whole genome shotgun (WGS) entry which is preliminary data.</text>
</comment>
<dbReference type="InterPro" id="IPR041233">
    <property type="entry name" value="Melibiase_C"/>
</dbReference>
<accession>A0AAE8MYH7</accession>
<dbReference type="Proteomes" id="UP001187682">
    <property type="component" value="Unassembled WGS sequence"/>
</dbReference>
<evidence type="ECO:0000256" key="1">
    <source>
        <dbReference type="ARBA" id="ARBA00001255"/>
    </source>
</evidence>
<keyword evidence="7" id="KW-0732">Signal</keyword>
<proteinExistence type="inferred from homology"/>
<evidence type="ECO:0000259" key="14">
    <source>
        <dbReference type="SMART" id="SM00458"/>
    </source>
</evidence>
<dbReference type="CDD" id="cd14792">
    <property type="entry name" value="GH27"/>
    <property type="match status" value="1"/>
</dbReference>
<dbReference type="GO" id="GO:0005975">
    <property type="term" value="P:carbohydrate metabolic process"/>
    <property type="evidence" value="ECO:0007669"/>
    <property type="project" value="InterPro"/>
</dbReference>
<name>A0AAE8MYH7_9PEZI</name>
<comment type="similarity">
    <text evidence="4 13">Belongs to the glycosyl hydrolase 27 family.</text>
</comment>
<evidence type="ECO:0000256" key="12">
    <source>
        <dbReference type="ARBA" id="ARBA00023295"/>
    </source>
</evidence>
<evidence type="ECO:0000256" key="13">
    <source>
        <dbReference type="RuleBase" id="RU361168"/>
    </source>
</evidence>
<dbReference type="PANTHER" id="PTHR11452:SF91">
    <property type="entry name" value="ALPHA-GALACTOSIDASE A-RELATED"/>
    <property type="match status" value="1"/>
</dbReference>
<dbReference type="SUPFAM" id="SSF51445">
    <property type="entry name" value="(Trans)glycosidases"/>
    <property type="match status" value="1"/>
</dbReference>
<dbReference type="GO" id="GO:0030246">
    <property type="term" value="F:carbohydrate binding"/>
    <property type="evidence" value="ECO:0007669"/>
    <property type="project" value="UniProtKB-KW"/>
</dbReference>
<dbReference type="PRINTS" id="PR00740">
    <property type="entry name" value="GLHYDRLASE27"/>
</dbReference>
<keyword evidence="11" id="KW-0325">Glycoprotein</keyword>
<evidence type="ECO:0000256" key="9">
    <source>
        <dbReference type="ARBA" id="ARBA00022801"/>
    </source>
</evidence>
<evidence type="ECO:0000256" key="10">
    <source>
        <dbReference type="ARBA" id="ARBA00023157"/>
    </source>
</evidence>
<dbReference type="FunFam" id="3.20.20.70:FF:000177">
    <property type="entry name" value="Alpha-galactosidase"/>
    <property type="match status" value="1"/>
</dbReference>
<evidence type="ECO:0000256" key="6">
    <source>
        <dbReference type="ARBA" id="ARBA00022525"/>
    </source>
</evidence>
<dbReference type="InterPro" id="IPR017853">
    <property type="entry name" value="GH"/>
</dbReference>
<dbReference type="InterPro" id="IPR013785">
    <property type="entry name" value="Aldolase_TIM"/>
</dbReference>
<keyword evidence="16" id="KW-1185">Reference proteome</keyword>
<dbReference type="PANTHER" id="PTHR11452">
    <property type="entry name" value="ALPHA-GALACTOSIDASE/ALPHA-N-ACETYLGALACTOSAMINIDASE"/>
    <property type="match status" value="1"/>
</dbReference>
<dbReference type="InterPro" id="IPR000772">
    <property type="entry name" value="Ricin_B_lectin"/>
</dbReference>
<dbReference type="SUPFAM" id="SSF50370">
    <property type="entry name" value="Ricin B-like lectins"/>
    <property type="match status" value="1"/>
</dbReference>
<gene>
    <name evidence="15" type="ORF">DNG_05823</name>
</gene>